<evidence type="ECO:0000313" key="5">
    <source>
        <dbReference type="EMBL" id="KAH7947497.1"/>
    </source>
</evidence>
<dbReference type="GO" id="GO:0006310">
    <property type="term" value="P:DNA recombination"/>
    <property type="evidence" value="ECO:0007669"/>
    <property type="project" value="InterPro"/>
</dbReference>
<name>A0A9D4PLT7_RHISA</name>
<dbReference type="GO" id="GO:0042138">
    <property type="term" value="P:meiotic DNA double-strand break formation"/>
    <property type="evidence" value="ECO:0007669"/>
    <property type="project" value="InterPro"/>
</dbReference>
<sequence length="111" mass="12650">MTSNKRRKEPPAEEESNDPVDKEIPILLPQDERHRTLKVAVALAMIRSKPDDVSAEDYVRKLAEEVRSNEARMSDVCKDLEDNVVQLRQKVALMSVRGCFRSDPLGKFLVT</sequence>
<reference evidence="5" key="1">
    <citation type="journal article" date="2020" name="Cell">
        <title>Large-Scale Comparative Analyses of Tick Genomes Elucidate Their Genetic Diversity and Vector Capacities.</title>
        <authorList>
            <consortium name="Tick Genome and Microbiome Consortium (TIGMIC)"/>
            <person name="Jia N."/>
            <person name="Wang J."/>
            <person name="Shi W."/>
            <person name="Du L."/>
            <person name="Sun Y."/>
            <person name="Zhan W."/>
            <person name="Jiang J.F."/>
            <person name="Wang Q."/>
            <person name="Zhang B."/>
            <person name="Ji P."/>
            <person name="Bell-Sakyi L."/>
            <person name="Cui X.M."/>
            <person name="Yuan T.T."/>
            <person name="Jiang B.G."/>
            <person name="Yang W.F."/>
            <person name="Lam T.T."/>
            <person name="Chang Q.C."/>
            <person name="Ding S.J."/>
            <person name="Wang X.J."/>
            <person name="Zhu J.G."/>
            <person name="Ruan X.D."/>
            <person name="Zhao L."/>
            <person name="Wei J.T."/>
            <person name="Ye R.Z."/>
            <person name="Que T.C."/>
            <person name="Du C.H."/>
            <person name="Zhou Y.H."/>
            <person name="Cheng J.X."/>
            <person name="Dai P.F."/>
            <person name="Guo W.B."/>
            <person name="Han X.H."/>
            <person name="Huang E.J."/>
            <person name="Li L.F."/>
            <person name="Wei W."/>
            <person name="Gao Y.C."/>
            <person name="Liu J.Z."/>
            <person name="Shao H.Z."/>
            <person name="Wang X."/>
            <person name="Wang C.C."/>
            <person name="Yang T.C."/>
            <person name="Huo Q.B."/>
            <person name="Li W."/>
            <person name="Chen H.Y."/>
            <person name="Chen S.E."/>
            <person name="Zhou L.G."/>
            <person name="Ni X.B."/>
            <person name="Tian J.H."/>
            <person name="Sheng Y."/>
            <person name="Liu T."/>
            <person name="Pan Y.S."/>
            <person name="Xia L.Y."/>
            <person name="Li J."/>
            <person name="Zhao F."/>
            <person name="Cao W.C."/>
        </authorList>
    </citation>
    <scope>NUCLEOTIDE SEQUENCE</scope>
    <source>
        <strain evidence="5">Rsan-2018</strain>
    </source>
</reference>
<dbReference type="AlphaFoldDB" id="A0A9D4PLT7"/>
<dbReference type="PANTHER" id="PTHR28575">
    <property type="entry name" value="MEIOSIS-SPECIFIC PROTEIN MEI4"/>
    <property type="match status" value="1"/>
</dbReference>
<keyword evidence="3" id="KW-0175">Coiled coil</keyword>
<reference evidence="5" key="2">
    <citation type="submission" date="2021-09" db="EMBL/GenBank/DDBJ databases">
        <authorList>
            <person name="Jia N."/>
            <person name="Wang J."/>
            <person name="Shi W."/>
            <person name="Du L."/>
            <person name="Sun Y."/>
            <person name="Zhan W."/>
            <person name="Jiang J."/>
            <person name="Wang Q."/>
            <person name="Zhang B."/>
            <person name="Ji P."/>
            <person name="Sakyi L.B."/>
            <person name="Cui X."/>
            <person name="Yuan T."/>
            <person name="Jiang B."/>
            <person name="Yang W."/>
            <person name="Lam T.T.-Y."/>
            <person name="Chang Q."/>
            <person name="Ding S."/>
            <person name="Wang X."/>
            <person name="Zhu J."/>
            <person name="Ruan X."/>
            <person name="Zhao L."/>
            <person name="Wei J."/>
            <person name="Que T."/>
            <person name="Du C."/>
            <person name="Cheng J."/>
            <person name="Dai P."/>
            <person name="Han X."/>
            <person name="Huang E."/>
            <person name="Gao Y."/>
            <person name="Liu J."/>
            <person name="Shao H."/>
            <person name="Ye R."/>
            <person name="Li L."/>
            <person name="Wei W."/>
            <person name="Wang X."/>
            <person name="Wang C."/>
            <person name="Huo Q."/>
            <person name="Li W."/>
            <person name="Guo W."/>
            <person name="Chen H."/>
            <person name="Chen S."/>
            <person name="Zhou L."/>
            <person name="Zhou L."/>
            <person name="Ni X."/>
            <person name="Tian J."/>
            <person name="Zhou Y."/>
            <person name="Sheng Y."/>
            <person name="Liu T."/>
            <person name="Pan Y."/>
            <person name="Xia L."/>
            <person name="Li J."/>
            <person name="Zhao F."/>
            <person name="Cao W."/>
        </authorList>
    </citation>
    <scope>NUCLEOTIDE SEQUENCE</scope>
    <source>
        <strain evidence="5">Rsan-2018</strain>
        <tissue evidence="5">Larvae</tissue>
    </source>
</reference>
<comment type="similarity">
    <text evidence="2">Belongs to the MEI4L family.</text>
</comment>
<keyword evidence="6" id="KW-1185">Reference proteome</keyword>
<accession>A0A9D4PLT7</accession>
<dbReference type="PANTHER" id="PTHR28575:SF1">
    <property type="entry name" value="MEIOSIS-SPECIFIC PROTEIN MEI4"/>
    <property type="match status" value="1"/>
</dbReference>
<protein>
    <submittedName>
        <fullName evidence="5">Uncharacterized protein</fullName>
    </submittedName>
</protein>
<keyword evidence="1" id="KW-0469">Meiosis</keyword>
<dbReference type="EMBL" id="JABSTV010001252">
    <property type="protein sequence ID" value="KAH7947497.1"/>
    <property type="molecule type" value="Genomic_DNA"/>
</dbReference>
<evidence type="ECO:0000313" key="6">
    <source>
        <dbReference type="Proteomes" id="UP000821837"/>
    </source>
</evidence>
<evidence type="ECO:0000256" key="3">
    <source>
        <dbReference type="SAM" id="Coils"/>
    </source>
</evidence>
<feature type="coiled-coil region" evidence="3">
    <location>
        <begin position="70"/>
        <end position="97"/>
    </location>
</feature>
<dbReference type="InterPro" id="IPR025888">
    <property type="entry name" value="MEI4"/>
</dbReference>
<evidence type="ECO:0000256" key="1">
    <source>
        <dbReference type="ARBA" id="ARBA00023254"/>
    </source>
</evidence>
<evidence type="ECO:0000256" key="4">
    <source>
        <dbReference type="SAM" id="MobiDB-lite"/>
    </source>
</evidence>
<dbReference type="GO" id="GO:0000800">
    <property type="term" value="C:lateral element"/>
    <property type="evidence" value="ECO:0007669"/>
    <property type="project" value="TreeGrafter"/>
</dbReference>
<dbReference type="GO" id="GO:0048477">
    <property type="term" value="P:oogenesis"/>
    <property type="evidence" value="ECO:0007669"/>
    <property type="project" value="TreeGrafter"/>
</dbReference>
<organism evidence="5 6">
    <name type="scientific">Rhipicephalus sanguineus</name>
    <name type="common">Brown dog tick</name>
    <name type="synonym">Ixodes sanguineus</name>
    <dbReference type="NCBI Taxonomy" id="34632"/>
    <lineage>
        <taxon>Eukaryota</taxon>
        <taxon>Metazoa</taxon>
        <taxon>Ecdysozoa</taxon>
        <taxon>Arthropoda</taxon>
        <taxon>Chelicerata</taxon>
        <taxon>Arachnida</taxon>
        <taxon>Acari</taxon>
        <taxon>Parasitiformes</taxon>
        <taxon>Ixodida</taxon>
        <taxon>Ixodoidea</taxon>
        <taxon>Ixodidae</taxon>
        <taxon>Rhipicephalinae</taxon>
        <taxon>Rhipicephalus</taxon>
        <taxon>Rhipicephalus</taxon>
    </lineage>
</organism>
<gene>
    <name evidence="5" type="ORF">HPB52_012371</name>
</gene>
<comment type="caution">
    <text evidence="5">The sequence shown here is derived from an EMBL/GenBank/DDBJ whole genome shotgun (WGS) entry which is preliminary data.</text>
</comment>
<proteinExistence type="inferred from homology"/>
<dbReference type="Pfam" id="PF13971">
    <property type="entry name" value="Mei4"/>
    <property type="match status" value="1"/>
</dbReference>
<feature type="region of interest" description="Disordered" evidence="4">
    <location>
        <begin position="1"/>
        <end position="23"/>
    </location>
</feature>
<dbReference type="GO" id="GO:0007129">
    <property type="term" value="P:homologous chromosome pairing at meiosis"/>
    <property type="evidence" value="ECO:0007669"/>
    <property type="project" value="TreeGrafter"/>
</dbReference>
<dbReference type="GO" id="GO:0007283">
    <property type="term" value="P:spermatogenesis"/>
    <property type="evidence" value="ECO:0007669"/>
    <property type="project" value="TreeGrafter"/>
</dbReference>
<dbReference type="Proteomes" id="UP000821837">
    <property type="component" value="Chromosome 6"/>
</dbReference>
<evidence type="ECO:0000256" key="2">
    <source>
        <dbReference type="ARBA" id="ARBA00093453"/>
    </source>
</evidence>